<gene>
    <name evidence="1" type="ORF">EZS27_037238</name>
</gene>
<name>A0A5J4PR81_9ZZZZ</name>
<dbReference type="AlphaFoldDB" id="A0A5J4PR81"/>
<reference evidence="1" key="1">
    <citation type="submission" date="2019-03" db="EMBL/GenBank/DDBJ databases">
        <title>Single cell metagenomics reveals metabolic interactions within the superorganism composed of flagellate Streblomastix strix and complex community of Bacteroidetes bacteria on its surface.</title>
        <authorList>
            <person name="Treitli S.C."/>
            <person name="Kolisko M."/>
            <person name="Husnik F."/>
            <person name="Keeling P."/>
            <person name="Hampl V."/>
        </authorList>
    </citation>
    <scope>NUCLEOTIDE SEQUENCE</scope>
    <source>
        <strain evidence="1">STM</strain>
    </source>
</reference>
<accession>A0A5J4PR81</accession>
<protein>
    <submittedName>
        <fullName evidence="1">Uncharacterized protein</fullName>
    </submittedName>
</protein>
<proteinExistence type="predicted"/>
<dbReference type="EMBL" id="SNRY01006832">
    <property type="protein sequence ID" value="KAA6311682.1"/>
    <property type="molecule type" value="Genomic_DNA"/>
</dbReference>
<evidence type="ECO:0000313" key="1">
    <source>
        <dbReference type="EMBL" id="KAA6311682.1"/>
    </source>
</evidence>
<sequence>MTTEFSNERKTVNISKKGQNVTITGDATVNGIVINFSGQIKSNTNPGTYLGDFSYNMQGDGMSSDNIRIKQEFRKEARNLLEEAVADTEEKYMQSV</sequence>
<comment type="caution">
    <text evidence="1">The sequence shown here is derived from an EMBL/GenBank/DDBJ whole genome shotgun (WGS) entry which is preliminary data.</text>
</comment>
<organism evidence="1">
    <name type="scientific">termite gut metagenome</name>
    <dbReference type="NCBI Taxonomy" id="433724"/>
    <lineage>
        <taxon>unclassified sequences</taxon>
        <taxon>metagenomes</taxon>
        <taxon>organismal metagenomes</taxon>
    </lineage>
</organism>